<accession>A0A7S4W1X2</accession>
<feature type="region of interest" description="Disordered" evidence="1">
    <location>
        <begin position="207"/>
        <end position="263"/>
    </location>
</feature>
<dbReference type="AlphaFoldDB" id="A0A7S4W1X2"/>
<protein>
    <submittedName>
        <fullName evidence="2">Uncharacterized protein</fullName>
    </submittedName>
</protein>
<reference evidence="2" key="1">
    <citation type="submission" date="2021-01" db="EMBL/GenBank/DDBJ databases">
        <authorList>
            <person name="Corre E."/>
            <person name="Pelletier E."/>
            <person name="Niang G."/>
            <person name="Scheremetjew M."/>
            <person name="Finn R."/>
            <person name="Kale V."/>
            <person name="Holt S."/>
            <person name="Cochrane G."/>
            <person name="Meng A."/>
            <person name="Brown T."/>
            <person name="Cohen L."/>
        </authorList>
    </citation>
    <scope>NUCLEOTIDE SEQUENCE</scope>
    <source>
        <strain evidence="2">CCMP3105</strain>
    </source>
</reference>
<gene>
    <name evidence="2" type="ORF">AMON00008_LOCUS45058</name>
</gene>
<proteinExistence type="predicted"/>
<feature type="compositionally biased region" description="Basic and acidic residues" evidence="1">
    <location>
        <begin position="230"/>
        <end position="247"/>
    </location>
</feature>
<sequence>MASLGEGIAGGISGYSSYGASYAISGKEGPSAYGIEPGLQGGFSPPARAAAVPSAARTGARLPAAQPTMAAVTPPAAGEARAPLRMEVGATVRIRGLRSKPKLNGQEGTLVDCDSAGRWTVLLGDGDTPKLQEKFLELCAPRAPPPPPRDPSPEPIPQIPEPQLPDYQVHEPLEQSHYRDSFQPASSSTSAPGFASREDFAAVGAAQGVEQPALSSRSARRRNLWAQPRPEVHREPPCREEPPREPPRVAASSSKAKAGTKEARVENHLAALQAMMAEEEAKRERLLNSWPSAVVVPHMERLLADIDQAEEEDLASTGEDAASKLKAPSQAPCAFKPGEPAVPDIDQLLAEIDRHEQADQTPSLEMVLASIDEDEEAEAPRRRFLALGAGVEPEPEKPADPLAKMLRLTGSVKAEELLPTRIGTPSREEQRQEIPFVSRKAIWRRDDVRPEPSFVTLPALENLVEEGPLFGGAER</sequence>
<feature type="compositionally biased region" description="Basic and acidic residues" evidence="1">
    <location>
        <begin position="168"/>
        <end position="180"/>
    </location>
</feature>
<evidence type="ECO:0000256" key="1">
    <source>
        <dbReference type="SAM" id="MobiDB-lite"/>
    </source>
</evidence>
<feature type="region of interest" description="Disordered" evidence="1">
    <location>
        <begin position="139"/>
        <end position="193"/>
    </location>
</feature>
<feature type="compositionally biased region" description="Low complexity" evidence="1">
    <location>
        <begin position="248"/>
        <end position="257"/>
    </location>
</feature>
<feature type="region of interest" description="Disordered" evidence="1">
    <location>
        <begin position="310"/>
        <end position="340"/>
    </location>
</feature>
<dbReference type="EMBL" id="HBNR01063834">
    <property type="protein sequence ID" value="CAE4634607.1"/>
    <property type="molecule type" value="Transcribed_RNA"/>
</dbReference>
<organism evidence="2">
    <name type="scientific">Alexandrium monilatum</name>
    <dbReference type="NCBI Taxonomy" id="311494"/>
    <lineage>
        <taxon>Eukaryota</taxon>
        <taxon>Sar</taxon>
        <taxon>Alveolata</taxon>
        <taxon>Dinophyceae</taxon>
        <taxon>Gonyaulacales</taxon>
        <taxon>Pyrocystaceae</taxon>
        <taxon>Alexandrium</taxon>
    </lineage>
</organism>
<feature type="compositionally biased region" description="Pro residues" evidence="1">
    <location>
        <begin position="142"/>
        <end position="163"/>
    </location>
</feature>
<evidence type="ECO:0000313" key="2">
    <source>
        <dbReference type="EMBL" id="CAE4634607.1"/>
    </source>
</evidence>
<name>A0A7S4W1X2_9DINO</name>